<dbReference type="PANTHER" id="PTHR45790:SF3">
    <property type="entry name" value="S-ADENOSYL-L-METHIONINE-DEPENDENT UROPORPHYRINOGEN III METHYLTRANSFERASE, CHLOROPLASTIC"/>
    <property type="match status" value="1"/>
</dbReference>
<dbReference type="PROSITE" id="PS00840">
    <property type="entry name" value="SUMT_2"/>
    <property type="match status" value="1"/>
</dbReference>
<keyword evidence="4 10" id="KW-0489">Methyltransferase</keyword>
<comment type="pathway">
    <text evidence="8">Porphyrin-containing compound metabolism; siroheme biosynthesis; precorrin-2 from uroporphyrinogen III: step 1/1.</text>
</comment>
<organism evidence="13 14">
    <name type="scientific">Celeribacter indicus</name>
    <dbReference type="NCBI Taxonomy" id="1208324"/>
    <lineage>
        <taxon>Bacteria</taxon>
        <taxon>Pseudomonadati</taxon>
        <taxon>Pseudomonadota</taxon>
        <taxon>Alphaproteobacteria</taxon>
        <taxon>Rhodobacterales</taxon>
        <taxon>Roseobacteraceae</taxon>
        <taxon>Celeribacter</taxon>
    </lineage>
</organism>
<dbReference type="CDD" id="cd11642">
    <property type="entry name" value="SUMT"/>
    <property type="match status" value="1"/>
</dbReference>
<evidence type="ECO:0000313" key="13">
    <source>
        <dbReference type="EMBL" id="AJE47237.1"/>
    </source>
</evidence>
<dbReference type="SUPFAM" id="SSF53790">
    <property type="entry name" value="Tetrapyrrole methylase"/>
    <property type="match status" value="1"/>
</dbReference>
<keyword evidence="3" id="KW-0169">Cobalamin biosynthesis</keyword>
<evidence type="ECO:0000256" key="7">
    <source>
        <dbReference type="ARBA" id="ARBA00023244"/>
    </source>
</evidence>
<dbReference type="InterPro" id="IPR014776">
    <property type="entry name" value="4pyrrole_Mease_sub2"/>
</dbReference>
<dbReference type="NCBIfam" id="TIGR01469">
    <property type="entry name" value="cobA_cysG_Cterm"/>
    <property type="match status" value="1"/>
</dbReference>
<evidence type="ECO:0000313" key="14">
    <source>
        <dbReference type="Proteomes" id="UP000031521"/>
    </source>
</evidence>
<evidence type="ECO:0000256" key="5">
    <source>
        <dbReference type="ARBA" id="ARBA00022679"/>
    </source>
</evidence>
<feature type="compositionally biased region" description="Basic and acidic residues" evidence="11">
    <location>
        <begin position="327"/>
        <end position="344"/>
    </location>
</feature>
<evidence type="ECO:0000259" key="12">
    <source>
        <dbReference type="Pfam" id="PF00590"/>
    </source>
</evidence>
<dbReference type="NCBIfam" id="NF004790">
    <property type="entry name" value="PRK06136.1"/>
    <property type="match status" value="1"/>
</dbReference>
<dbReference type="Pfam" id="PF00590">
    <property type="entry name" value="TP_methylase"/>
    <property type="match status" value="1"/>
</dbReference>
<keyword evidence="6" id="KW-0949">S-adenosyl-L-methionine</keyword>
<keyword evidence="14" id="KW-1185">Reference proteome</keyword>
<dbReference type="HOGENOM" id="CLU_011276_7_0_5"/>
<reference evidence="13 14" key="1">
    <citation type="journal article" date="2014" name="Int. J. Syst. Evol. Microbiol.">
        <title>Celeribacter indicus sp. nov., a polycyclic aromatic hydrocarbon-degrading bacterium from deep-sea sediment and reclassification of Huaishuia halophila as Celeribacter halophilus comb. nov.</title>
        <authorList>
            <person name="Lai Q."/>
            <person name="Cao J."/>
            <person name="Yuan J."/>
            <person name="Li F."/>
            <person name="Shao Z."/>
        </authorList>
    </citation>
    <scope>NUCLEOTIDE SEQUENCE [LARGE SCALE GENOMIC DNA]</scope>
    <source>
        <strain evidence="13">P73</strain>
    </source>
</reference>
<dbReference type="UniPathway" id="UPA00262">
    <property type="reaction ID" value="UER00211"/>
</dbReference>
<evidence type="ECO:0000256" key="10">
    <source>
        <dbReference type="RuleBase" id="RU003960"/>
    </source>
</evidence>
<evidence type="ECO:0000256" key="11">
    <source>
        <dbReference type="SAM" id="MobiDB-lite"/>
    </source>
</evidence>
<dbReference type="InterPro" id="IPR035996">
    <property type="entry name" value="4pyrrol_Methylase_sf"/>
</dbReference>
<dbReference type="KEGG" id="cid:P73_2522"/>
<dbReference type="GO" id="GO:0009236">
    <property type="term" value="P:cobalamin biosynthetic process"/>
    <property type="evidence" value="ECO:0007669"/>
    <property type="project" value="UniProtKB-KW"/>
</dbReference>
<dbReference type="EC" id="2.1.1.107" evidence="2"/>
<keyword evidence="7" id="KW-0627">Porphyrin biosynthesis</keyword>
<dbReference type="GO" id="GO:0032259">
    <property type="term" value="P:methylation"/>
    <property type="evidence" value="ECO:0007669"/>
    <property type="project" value="UniProtKB-KW"/>
</dbReference>
<dbReference type="InterPro" id="IPR003043">
    <property type="entry name" value="Uropor_MeTrfase_CS"/>
</dbReference>
<dbReference type="GO" id="GO:0019354">
    <property type="term" value="P:siroheme biosynthetic process"/>
    <property type="evidence" value="ECO:0007669"/>
    <property type="project" value="UniProtKB-UniPathway"/>
</dbReference>
<dbReference type="FunFam" id="3.40.1010.10:FF:000001">
    <property type="entry name" value="Siroheme synthase"/>
    <property type="match status" value="1"/>
</dbReference>
<dbReference type="PANTHER" id="PTHR45790">
    <property type="entry name" value="SIROHEME SYNTHASE-RELATED"/>
    <property type="match status" value="1"/>
</dbReference>
<evidence type="ECO:0000256" key="1">
    <source>
        <dbReference type="ARBA" id="ARBA00005879"/>
    </source>
</evidence>
<gene>
    <name evidence="13" type="ORF">P73_2522</name>
</gene>
<dbReference type="Proteomes" id="UP000031521">
    <property type="component" value="Chromosome"/>
</dbReference>
<evidence type="ECO:0000256" key="9">
    <source>
        <dbReference type="ARBA" id="ARBA00060548"/>
    </source>
</evidence>
<dbReference type="InterPro" id="IPR014777">
    <property type="entry name" value="4pyrrole_Mease_sub1"/>
</dbReference>
<dbReference type="InterPro" id="IPR050161">
    <property type="entry name" value="Siro_Cobalamin_biosynth"/>
</dbReference>
<comment type="similarity">
    <text evidence="1 10">Belongs to the precorrin methyltransferase family.</text>
</comment>
<dbReference type="Gene3D" id="3.40.1010.10">
    <property type="entry name" value="Cobalt-precorrin-4 Transmethylase, Domain 1"/>
    <property type="match status" value="1"/>
</dbReference>
<feature type="region of interest" description="Disordered" evidence="11">
    <location>
        <begin position="323"/>
        <end position="344"/>
    </location>
</feature>
<dbReference type="Gene3D" id="3.30.950.10">
    <property type="entry name" value="Methyltransferase, Cobalt-precorrin-4 Transmethylase, Domain 2"/>
    <property type="match status" value="1"/>
</dbReference>
<dbReference type="AlphaFoldDB" id="A0A0B5E4G3"/>
<evidence type="ECO:0000256" key="3">
    <source>
        <dbReference type="ARBA" id="ARBA00022573"/>
    </source>
</evidence>
<name>A0A0B5E4G3_9RHOB</name>
<feature type="domain" description="Tetrapyrrole methylase" evidence="12">
    <location>
        <begin position="80"/>
        <end position="290"/>
    </location>
</feature>
<evidence type="ECO:0000256" key="6">
    <source>
        <dbReference type="ARBA" id="ARBA00022691"/>
    </source>
</evidence>
<dbReference type="GO" id="GO:0004851">
    <property type="term" value="F:uroporphyrin-III C-methyltransferase activity"/>
    <property type="evidence" value="ECO:0007669"/>
    <property type="project" value="UniProtKB-EC"/>
</dbReference>
<protein>
    <recommendedName>
        <fullName evidence="2">uroporphyrinogen-III C-methyltransferase</fullName>
        <ecNumber evidence="2">2.1.1.107</ecNumber>
    </recommendedName>
</protein>
<evidence type="ECO:0000256" key="8">
    <source>
        <dbReference type="ARBA" id="ARBA00025705"/>
    </source>
</evidence>
<keyword evidence="5 10" id="KW-0808">Transferase</keyword>
<dbReference type="InterPro" id="IPR000878">
    <property type="entry name" value="4pyrrol_Mease"/>
</dbReference>
<accession>A0A0B5E4G3</accession>
<proteinExistence type="inferred from homology"/>
<dbReference type="FunFam" id="3.30.950.10:FF:000001">
    <property type="entry name" value="Siroheme synthase"/>
    <property type="match status" value="1"/>
</dbReference>
<dbReference type="InterPro" id="IPR006366">
    <property type="entry name" value="CobA/CysG_C"/>
</dbReference>
<sequence>MRPAFGKILGRADDPHVHCRLPACRAHLRPGPILTEMAAAVTLSRGTLPSPLPLRHNRIMTESPLSLPDFDWPALEPGWVWLCGAGPGDPGLLTLHALNGLRQADVVVYDALVGERILDWARPDADLVYAGKRGGKPSAKQADISLRLVELARAGKRVLRLKGGDPFVFGRGGEEAQTLIRNGVNLRIVPGISAGIGGLAYAGIPVTHRDINQAVTFVTGHDQTGGTPRNLDWQALARGAGVLVFYMGMKHAAKIRDGLIGAGRPADDPVAVVSQATTPGQRVLETTLAAMVEDIAAAGMEPPAIICVGRAVLMRQVLDWQGLMRGEPPRDPDPLGHDRPAPET</sequence>
<dbReference type="EMBL" id="CP004393">
    <property type="protein sequence ID" value="AJE47237.1"/>
    <property type="molecule type" value="Genomic_DNA"/>
</dbReference>
<evidence type="ECO:0000256" key="4">
    <source>
        <dbReference type="ARBA" id="ARBA00022603"/>
    </source>
</evidence>
<comment type="pathway">
    <text evidence="9">Cofactor biosynthesis; adenosylcobalamin biosynthesis; precorrin-2 from uroporphyrinogen III: step 1/1.</text>
</comment>
<evidence type="ECO:0000256" key="2">
    <source>
        <dbReference type="ARBA" id="ARBA00012162"/>
    </source>
</evidence>
<dbReference type="STRING" id="1208324.P73_2522"/>